<dbReference type="EMBL" id="JAKEVY010000001">
    <property type="protein sequence ID" value="MCF1713574.1"/>
    <property type="molecule type" value="Genomic_DNA"/>
</dbReference>
<protein>
    <submittedName>
        <fullName evidence="8">DMT family transporter</fullName>
    </submittedName>
</protein>
<keyword evidence="5 6" id="KW-0472">Membrane</keyword>
<feature type="transmembrane region" description="Helical" evidence="6">
    <location>
        <begin position="12"/>
        <end position="30"/>
    </location>
</feature>
<proteinExistence type="predicted"/>
<feature type="transmembrane region" description="Helical" evidence="6">
    <location>
        <begin position="228"/>
        <end position="246"/>
    </location>
</feature>
<dbReference type="Pfam" id="PF00892">
    <property type="entry name" value="EamA"/>
    <property type="match status" value="2"/>
</dbReference>
<feature type="domain" description="EamA" evidence="7">
    <location>
        <begin position="11"/>
        <end position="149"/>
    </location>
</feature>
<feature type="transmembrane region" description="Helical" evidence="6">
    <location>
        <begin position="110"/>
        <end position="127"/>
    </location>
</feature>
<evidence type="ECO:0000256" key="1">
    <source>
        <dbReference type="ARBA" id="ARBA00004651"/>
    </source>
</evidence>
<dbReference type="PANTHER" id="PTHR42920:SF5">
    <property type="entry name" value="EAMA DOMAIN-CONTAINING PROTEIN"/>
    <property type="match status" value="1"/>
</dbReference>
<feature type="transmembrane region" description="Helical" evidence="6">
    <location>
        <begin position="77"/>
        <end position="98"/>
    </location>
</feature>
<dbReference type="PANTHER" id="PTHR42920">
    <property type="entry name" value="OS03G0707200 PROTEIN-RELATED"/>
    <property type="match status" value="1"/>
</dbReference>
<sequence length="308" mass="34042">MGTGAHKQLHWWGFVLTFAGAVLFSTKAVMVKLAYREVQIDAISLLMLRMLFSVPFFVAVAWWNSRQEGGTPVSRRDWMWVVICGLLGYYASSWFDFIGLQFISAALERLILFLYPSFTAFINYFLFRQNLSRRQGWALLITYLGIGIAYYGELQIDYGKEGFFFGSLMIFICAITYAGYLAGSGRMIPKVGATRFNAYAMLAASGGIFLHYLVEKGIGGFDWTGEKVQFGVMLAIFATVLPSFFLTAGMKRIGSNNAAIISSIGPVSTIAQAYFFLGEPVHGPQILGTVLVVLGVTMIGWKSNSPVG</sequence>
<comment type="subcellular location">
    <subcellularLocation>
        <location evidence="1">Cell membrane</location>
        <topology evidence="1">Multi-pass membrane protein</topology>
    </subcellularLocation>
</comment>
<dbReference type="InterPro" id="IPR051258">
    <property type="entry name" value="Diverse_Substrate_Transporter"/>
</dbReference>
<keyword evidence="2" id="KW-1003">Cell membrane</keyword>
<feature type="transmembrane region" description="Helical" evidence="6">
    <location>
        <begin position="136"/>
        <end position="152"/>
    </location>
</feature>
<feature type="transmembrane region" description="Helical" evidence="6">
    <location>
        <begin position="196"/>
        <end position="213"/>
    </location>
</feature>
<dbReference type="Gene3D" id="1.10.3730.20">
    <property type="match status" value="1"/>
</dbReference>
<gene>
    <name evidence="8" type="ORF">L0U88_02890</name>
</gene>
<keyword evidence="4 6" id="KW-1133">Transmembrane helix</keyword>
<keyword evidence="3 6" id="KW-0812">Transmembrane</keyword>
<dbReference type="RefSeq" id="WP_234864104.1">
    <property type="nucleotide sequence ID" value="NZ_JAKEVY010000001.1"/>
</dbReference>
<feature type="domain" description="EamA" evidence="7">
    <location>
        <begin position="165"/>
        <end position="300"/>
    </location>
</feature>
<dbReference type="Proteomes" id="UP001200145">
    <property type="component" value="Unassembled WGS sequence"/>
</dbReference>
<name>A0ABS9BFG7_9BACT</name>
<dbReference type="SUPFAM" id="SSF103481">
    <property type="entry name" value="Multidrug resistance efflux transporter EmrE"/>
    <property type="match status" value="2"/>
</dbReference>
<evidence type="ECO:0000313" key="9">
    <source>
        <dbReference type="Proteomes" id="UP001200145"/>
    </source>
</evidence>
<evidence type="ECO:0000256" key="3">
    <source>
        <dbReference type="ARBA" id="ARBA00022692"/>
    </source>
</evidence>
<feature type="transmembrane region" description="Helical" evidence="6">
    <location>
        <begin position="42"/>
        <end position="65"/>
    </location>
</feature>
<keyword evidence="9" id="KW-1185">Reference proteome</keyword>
<accession>A0ABS9BFG7</accession>
<organism evidence="8 9">
    <name type="scientific">Flavihumibacter fluminis</name>
    <dbReference type="NCBI Taxonomy" id="2909236"/>
    <lineage>
        <taxon>Bacteria</taxon>
        <taxon>Pseudomonadati</taxon>
        <taxon>Bacteroidota</taxon>
        <taxon>Chitinophagia</taxon>
        <taxon>Chitinophagales</taxon>
        <taxon>Chitinophagaceae</taxon>
        <taxon>Flavihumibacter</taxon>
    </lineage>
</organism>
<evidence type="ECO:0000259" key="7">
    <source>
        <dbReference type="Pfam" id="PF00892"/>
    </source>
</evidence>
<feature type="transmembrane region" description="Helical" evidence="6">
    <location>
        <begin position="164"/>
        <end position="184"/>
    </location>
</feature>
<feature type="transmembrane region" description="Helical" evidence="6">
    <location>
        <begin position="258"/>
        <end position="277"/>
    </location>
</feature>
<evidence type="ECO:0000256" key="2">
    <source>
        <dbReference type="ARBA" id="ARBA00022475"/>
    </source>
</evidence>
<feature type="transmembrane region" description="Helical" evidence="6">
    <location>
        <begin position="283"/>
        <end position="301"/>
    </location>
</feature>
<evidence type="ECO:0000256" key="6">
    <source>
        <dbReference type="SAM" id="Phobius"/>
    </source>
</evidence>
<evidence type="ECO:0000313" key="8">
    <source>
        <dbReference type="EMBL" id="MCF1713574.1"/>
    </source>
</evidence>
<evidence type="ECO:0000256" key="5">
    <source>
        <dbReference type="ARBA" id="ARBA00023136"/>
    </source>
</evidence>
<evidence type="ECO:0000256" key="4">
    <source>
        <dbReference type="ARBA" id="ARBA00022989"/>
    </source>
</evidence>
<dbReference type="InterPro" id="IPR037185">
    <property type="entry name" value="EmrE-like"/>
</dbReference>
<dbReference type="InterPro" id="IPR000620">
    <property type="entry name" value="EamA_dom"/>
</dbReference>
<comment type="caution">
    <text evidence="8">The sequence shown here is derived from an EMBL/GenBank/DDBJ whole genome shotgun (WGS) entry which is preliminary data.</text>
</comment>
<reference evidence="8 9" key="1">
    <citation type="submission" date="2022-01" db="EMBL/GenBank/DDBJ databases">
        <title>Flavihumibacter sp. nov., isolated from sediment of a river.</title>
        <authorList>
            <person name="Liu H."/>
        </authorList>
    </citation>
    <scope>NUCLEOTIDE SEQUENCE [LARGE SCALE GENOMIC DNA]</scope>
    <source>
        <strain evidence="8 9">RY-1</strain>
    </source>
</reference>